<evidence type="ECO:0000313" key="8">
    <source>
        <dbReference type="EMBL" id="PIW65906.1"/>
    </source>
</evidence>
<dbReference type="Proteomes" id="UP000231267">
    <property type="component" value="Unassembled WGS sequence"/>
</dbReference>
<dbReference type="Pfam" id="PF11967">
    <property type="entry name" value="RecO_N"/>
    <property type="match status" value="1"/>
</dbReference>
<evidence type="ECO:0000256" key="3">
    <source>
        <dbReference type="ARBA" id="ARBA00022763"/>
    </source>
</evidence>
<evidence type="ECO:0000256" key="1">
    <source>
        <dbReference type="ARBA" id="ARBA00007452"/>
    </source>
</evidence>
<organism evidence="8 9">
    <name type="scientific">Candidatus Taenaricola geysiri</name>
    <dbReference type="NCBI Taxonomy" id="1974752"/>
    <lineage>
        <taxon>Bacteria</taxon>
        <taxon>Pseudomonadati</taxon>
        <taxon>Candidatus Omnitrophota</taxon>
        <taxon>Candidatus Taenaricola</taxon>
    </lineage>
</organism>
<evidence type="ECO:0000256" key="6">
    <source>
        <dbReference type="ARBA" id="ARBA00033409"/>
    </source>
</evidence>
<dbReference type="GO" id="GO:0006302">
    <property type="term" value="P:double-strand break repair"/>
    <property type="evidence" value="ECO:0007669"/>
    <property type="project" value="TreeGrafter"/>
</dbReference>
<keyword evidence="4" id="KW-0233">DNA recombination</keyword>
<comment type="similarity">
    <text evidence="1">Belongs to the RecO family.</text>
</comment>
<gene>
    <name evidence="8" type="primary">recO</name>
    <name evidence="8" type="ORF">COW11_06110</name>
</gene>
<evidence type="ECO:0000256" key="4">
    <source>
        <dbReference type="ARBA" id="ARBA00023172"/>
    </source>
</evidence>
<dbReference type="InterPro" id="IPR012340">
    <property type="entry name" value="NA-bd_OB-fold"/>
</dbReference>
<dbReference type="Gene3D" id="1.20.1440.120">
    <property type="entry name" value="Recombination protein O, C-terminal domain"/>
    <property type="match status" value="1"/>
</dbReference>
<dbReference type="Gene3D" id="2.40.50.140">
    <property type="entry name" value="Nucleic acid-binding proteins"/>
    <property type="match status" value="1"/>
</dbReference>
<reference evidence="8 9" key="1">
    <citation type="submission" date="2017-09" db="EMBL/GenBank/DDBJ databases">
        <title>Depth-based differentiation of microbial function through sediment-hosted aquifers and enrichment of novel symbionts in the deep terrestrial subsurface.</title>
        <authorList>
            <person name="Probst A.J."/>
            <person name="Ladd B."/>
            <person name="Jarett J.K."/>
            <person name="Geller-Mcgrath D.E."/>
            <person name="Sieber C.M."/>
            <person name="Emerson J.B."/>
            <person name="Anantharaman K."/>
            <person name="Thomas B.C."/>
            <person name="Malmstrom R."/>
            <person name="Stieglmeier M."/>
            <person name="Klingl A."/>
            <person name="Woyke T."/>
            <person name="Ryan C.M."/>
            <person name="Banfield J.F."/>
        </authorList>
    </citation>
    <scope>NUCLEOTIDE SEQUENCE [LARGE SCALE GENOMIC DNA]</scope>
    <source>
        <strain evidence="8">CG12_big_fil_rev_8_21_14_0_65_43_15</strain>
    </source>
</reference>
<dbReference type="PANTHER" id="PTHR33991">
    <property type="entry name" value="DNA REPAIR PROTEIN RECO"/>
    <property type="match status" value="1"/>
</dbReference>
<dbReference type="GO" id="GO:0043590">
    <property type="term" value="C:bacterial nucleoid"/>
    <property type="evidence" value="ECO:0007669"/>
    <property type="project" value="TreeGrafter"/>
</dbReference>
<protein>
    <recommendedName>
        <fullName evidence="2">DNA repair protein RecO</fullName>
    </recommendedName>
    <alternativeName>
        <fullName evidence="6">Recombination protein O</fullName>
    </alternativeName>
</protein>
<accession>A0A2J0LMH2</accession>
<dbReference type="InterPro" id="IPR003717">
    <property type="entry name" value="RecO"/>
</dbReference>
<evidence type="ECO:0000256" key="2">
    <source>
        <dbReference type="ARBA" id="ARBA00021310"/>
    </source>
</evidence>
<dbReference type="AlphaFoldDB" id="A0A2J0LMH2"/>
<dbReference type="PANTHER" id="PTHR33991:SF1">
    <property type="entry name" value="DNA REPAIR PROTEIN RECO"/>
    <property type="match status" value="1"/>
</dbReference>
<dbReference type="EMBL" id="PFGP01000135">
    <property type="protein sequence ID" value="PIW65906.1"/>
    <property type="molecule type" value="Genomic_DNA"/>
</dbReference>
<dbReference type="SUPFAM" id="SSF50249">
    <property type="entry name" value="Nucleic acid-binding proteins"/>
    <property type="match status" value="1"/>
</dbReference>
<proteinExistence type="inferred from homology"/>
<dbReference type="NCBIfam" id="TIGR00613">
    <property type="entry name" value="reco"/>
    <property type="match status" value="1"/>
</dbReference>
<dbReference type="InterPro" id="IPR037278">
    <property type="entry name" value="ARFGAP/RecO"/>
</dbReference>
<keyword evidence="5" id="KW-0234">DNA repair</keyword>
<keyword evidence="3" id="KW-0227">DNA damage</keyword>
<evidence type="ECO:0000313" key="9">
    <source>
        <dbReference type="Proteomes" id="UP000231267"/>
    </source>
</evidence>
<feature type="domain" description="DNA replication/recombination mediator RecO N-terminal" evidence="7">
    <location>
        <begin position="1"/>
        <end position="85"/>
    </location>
</feature>
<dbReference type="Pfam" id="PF02565">
    <property type="entry name" value="RecO_C"/>
    <property type="match status" value="1"/>
</dbReference>
<evidence type="ECO:0000256" key="5">
    <source>
        <dbReference type="ARBA" id="ARBA00023204"/>
    </source>
</evidence>
<dbReference type="SUPFAM" id="SSF57863">
    <property type="entry name" value="ArfGap/RecO-like zinc finger"/>
    <property type="match status" value="1"/>
</dbReference>
<sequence length="188" mass="21657">MAIRTTEAVVLKTHAFRSTSLIATLYTKDFGKVQGLAKGIRVRCDRKDSKFFCFLEPLTLNKIVYYQKSHSGLHLLTQADLLNHFNPVRHSLNRITAASFALELVEKGTQLEDINKSIFDLLVATLNRLCDEIASVKETMLFFQSEFLRLSGFMPKDNKLNMPITDFIRIHIDNEFKTLDFMEKMKYG</sequence>
<name>A0A2J0LMH2_9BACT</name>
<dbReference type="GO" id="GO:0006310">
    <property type="term" value="P:DNA recombination"/>
    <property type="evidence" value="ECO:0007669"/>
    <property type="project" value="UniProtKB-KW"/>
</dbReference>
<evidence type="ECO:0000259" key="7">
    <source>
        <dbReference type="Pfam" id="PF11967"/>
    </source>
</evidence>
<comment type="caution">
    <text evidence="8">The sequence shown here is derived from an EMBL/GenBank/DDBJ whole genome shotgun (WGS) entry which is preliminary data.</text>
</comment>
<dbReference type="InterPro" id="IPR022572">
    <property type="entry name" value="DNA_rep/recomb_RecO_N"/>
</dbReference>
<dbReference type="InterPro" id="IPR042242">
    <property type="entry name" value="RecO_C"/>
</dbReference>